<evidence type="ECO:0000259" key="1">
    <source>
        <dbReference type="Pfam" id="PF01590"/>
    </source>
</evidence>
<dbReference type="InterPro" id="IPR003018">
    <property type="entry name" value="GAF"/>
</dbReference>
<dbReference type="EMBL" id="JBICBM010000015">
    <property type="protein sequence ID" value="MFF9885742.1"/>
    <property type="molecule type" value="Genomic_DNA"/>
</dbReference>
<dbReference type="Pfam" id="PF01590">
    <property type="entry name" value="GAF"/>
    <property type="match status" value="1"/>
</dbReference>
<name>A0ABW6Z525_9ACTN</name>
<evidence type="ECO:0000313" key="2">
    <source>
        <dbReference type="EMBL" id="MFF9885742.1"/>
    </source>
</evidence>
<keyword evidence="3" id="KW-1185">Reference proteome</keyword>
<proteinExistence type="predicted"/>
<feature type="domain" description="GAF" evidence="1">
    <location>
        <begin position="92"/>
        <end position="183"/>
    </location>
</feature>
<protein>
    <submittedName>
        <fullName evidence="2">GAF domain-containing protein</fullName>
    </submittedName>
</protein>
<comment type="caution">
    <text evidence="2">The sequence shown here is derived from an EMBL/GenBank/DDBJ whole genome shotgun (WGS) entry which is preliminary data.</text>
</comment>
<evidence type="ECO:0000313" key="3">
    <source>
        <dbReference type="Proteomes" id="UP001603418"/>
    </source>
</evidence>
<dbReference type="SUPFAM" id="SSF55781">
    <property type="entry name" value="GAF domain-like"/>
    <property type="match status" value="1"/>
</dbReference>
<dbReference type="InterPro" id="IPR029016">
    <property type="entry name" value="GAF-like_dom_sf"/>
</dbReference>
<organism evidence="2 3">
    <name type="scientific">Streptomyces eurythermus</name>
    <dbReference type="NCBI Taxonomy" id="42237"/>
    <lineage>
        <taxon>Bacteria</taxon>
        <taxon>Bacillati</taxon>
        <taxon>Actinomycetota</taxon>
        <taxon>Actinomycetes</taxon>
        <taxon>Kitasatosporales</taxon>
        <taxon>Streptomycetaceae</taxon>
        <taxon>Streptomyces</taxon>
    </lineage>
</organism>
<dbReference type="Gene3D" id="3.30.450.40">
    <property type="match status" value="1"/>
</dbReference>
<accession>A0ABW6Z525</accession>
<dbReference type="RefSeq" id="WP_037702147.1">
    <property type="nucleotide sequence ID" value="NZ_JBFACJ010000024.1"/>
</dbReference>
<sequence>MTTFNSETSRHGLPEDHELPRRLELLAELGLDQQRPIPELDALADRVADAFIERTGQPSFRGIVNIVAHEQFFVGLSRPRSGGHSTSQDPDPVADRIMPRTEGWCVFTLARRTAFPLNNVLDYPRSAGNGAMHRFRVKTYLGAPIIHAATGICLGTICGVGTLTTQWTLADVERMKEFAQEAGGLMEQRPRF</sequence>
<reference evidence="2 3" key="1">
    <citation type="submission" date="2024-10" db="EMBL/GenBank/DDBJ databases">
        <title>The Natural Products Discovery Center: Release of the First 8490 Sequenced Strains for Exploring Actinobacteria Biosynthetic Diversity.</title>
        <authorList>
            <person name="Kalkreuter E."/>
            <person name="Kautsar S.A."/>
            <person name="Yang D."/>
            <person name="Bader C.D."/>
            <person name="Teijaro C.N."/>
            <person name="Fluegel L."/>
            <person name="Davis C.M."/>
            <person name="Simpson J.R."/>
            <person name="Lauterbach L."/>
            <person name="Steele A.D."/>
            <person name="Gui C."/>
            <person name="Meng S."/>
            <person name="Li G."/>
            <person name="Viehrig K."/>
            <person name="Ye F."/>
            <person name="Su P."/>
            <person name="Kiefer A.F."/>
            <person name="Nichols A."/>
            <person name="Cepeda A.J."/>
            <person name="Yan W."/>
            <person name="Fan B."/>
            <person name="Jiang Y."/>
            <person name="Adhikari A."/>
            <person name="Zheng C.-J."/>
            <person name="Schuster L."/>
            <person name="Cowan T.M."/>
            <person name="Smanski M.J."/>
            <person name="Chevrette M.G."/>
            <person name="De Carvalho L.P.S."/>
            <person name="Shen B."/>
        </authorList>
    </citation>
    <scope>NUCLEOTIDE SEQUENCE [LARGE SCALE GENOMIC DNA]</scope>
    <source>
        <strain evidence="2 3">NPDC013366</strain>
    </source>
</reference>
<gene>
    <name evidence="2" type="ORF">ACF1HC_29730</name>
</gene>
<dbReference type="PANTHER" id="PTHR43102:SF2">
    <property type="entry name" value="GAF DOMAIN-CONTAINING PROTEIN"/>
    <property type="match status" value="1"/>
</dbReference>
<dbReference type="Proteomes" id="UP001603418">
    <property type="component" value="Unassembled WGS sequence"/>
</dbReference>
<dbReference type="PANTHER" id="PTHR43102">
    <property type="entry name" value="SLR1143 PROTEIN"/>
    <property type="match status" value="1"/>
</dbReference>